<protein>
    <submittedName>
        <fullName evidence="1">Uncharacterized protein</fullName>
    </submittedName>
</protein>
<dbReference type="AlphaFoldDB" id="A0A2D4FTI1"/>
<name>A0A2D4FTI1_MICCO</name>
<dbReference type="EMBL" id="IACJ01086546">
    <property type="protein sequence ID" value="LAA50566.1"/>
    <property type="molecule type" value="Transcribed_RNA"/>
</dbReference>
<sequence>MGVLFGTLTFQSGESPLARRRQRHEFAKGQRVAVQEKLPAEGNMVPGPNLAPQGTAHLPNLIFPQEGLKGLICSVVGPPAFPSEEAPWFRFPGWGYVCVKGRQAAWPPSFLLPASLLNSADGDS</sequence>
<reference evidence="1" key="1">
    <citation type="submission" date="2017-07" db="EMBL/GenBank/DDBJ databases">
        <authorList>
            <person name="Mikheyev A."/>
            <person name="Grau M."/>
        </authorList>
    </citation>
    <scope>NUCLEOTIDE SEQUENCE</scope>
    <source>
        <tissue evidence="1">Venom_gland</tissue>
    </source>
</reference>
<reference evidence="1" key="2">
    <citation type="submission" date="2017-11" db="EMBL/GenBank/DDBJ databases">
        <title>Coralsnake Venomics: Analyses of Venom Gland Transcriptomes and Proteomes of Six Brazilian Taxa.</title>
        <authorList>
            <person name="Aird S.D."/>
            <person name="Jorge da Silva N."/>
            <person name="Qiu L."/>
            <person name="Villar-Briones A."/>
            <person name="Aparecida-Saddi V."/>
            <person name="Campos-Telles M.P."/>
            <person name="Grau M."/>
            <person name="Mikheyev A.S."/>
        </authorList>
    </citation>
    <scope>NUCLEOTIDE SEQUENCE</scope>
    <source>
        <tissue evidence="1">Venom_gland</tissue>
    </source>
</reference>
<evidence type="ECO:0000313" key="1">
    <source>
        <dbReference type="EMBL" id="LAA50566.1"/>
    </source>
</evidence>
<organism evidence="1">
    <name type="scientific">Micrurus corallinus</name>
    <name type="common">Brazilian coral snake</name>
    <dbReference type="NCBI Taxonomy" id="54390"/>
    <lineage>
        <taxon>Eukaryota</taxon>
        <taxon>Metazoa</taxon>
        <taxon>Chordata</taxon>
        <taxon>Craniata</taxon>
        <taxon>Vertebrata</taxon>
        <taxon>Euteleostomi</taxon>
        <taxon>Lepidosauria</taxon>
        <taxon>Squamata</taxon>
        <taxon>Bifurcata</taxon>
        <taxon>Unidentata</taxon>
        <taxon>Episquamata</taxon>
        <taxon>Toxicofera</taxon>
        <taxon>Serpentes</taxon>
        <taxon>Colubroidea</taxon>
        <taxon>Elapidae</taxon>
        <taxon>Elapinae</taxon>
        <taxon>Micrurus</taxon>
    </lineage>
</organism>
<accession>A0A2D4FTI1</accession>
<proteinExistence type="predicted"/>